<feature type="transmembrane region" description="Helical" evidence="6">
    <location>
        <begin position="216"/>
        <end position="236"/>
    </location>
</feature>
<proteinExistence type="inferred from homology"/>
<keyword evidence="5 6" id="KW-0472">Membrane</keyword>
<dbReference type="InterPro" id="IPR005496">
    <property type="entry name" value="Integral_membrane_TerC"/>
</dbReference>
<sequence>MDFIINLYQPFFDKANWVEFFSNPEAWLLLGTLVLMECLLSVDNAVVLAAQTKTLDDPADRRRALTYGLWGAYIFRFIAIGLGTYLIHMWQIKVLGAAYLMYLAVKYFTKKEDSHVVEGHVAKAAKGFWYTVISIELMDLAFSVDAVLASLAVSENPVVILLGGLVGILCMRGIASFIAKLMDKIPELEAMAYFLIFFIGIKLFLSIPMINIHIPASLFAMVVFGAIIVTVAINRFKRVRVQQPVRVKGRDDR</sequence>
<dbReference type="GO" id="GO:0016020">
    <property type="term" value="C:membrane"/>
    <property type="evidence" value="ECO:0007669"/>
    <property type="project" value="UniProtKB-SubCell"/>
</dbReference>
<dbReference type="PANTHER" id="PTHR30238">
    <property type="entry name" value="MEMBRANE BOUND PREDICTED REDOX MODULATOR"/>
    <property type="match status" value="1"/>
</dbReference>
<dbReference type="RefSeq" id="WP_166007866.1">
    <property type="nucleotide sequence ID" value="NZ_CP049886.1"/>
</dbReference>
<dbReference type="AlphaFoldDB" id="A0A6G8ANA5"/>
<evidence type="ECO:0000256" key="2">
    <source>
        <dbReference type="ARBA" id="ARBA00007511"/>
    </source>
</evidence>
<dbReference type="NCBIfam" id="TIGR03716">
    <property type="entry name" value="R_switched_YkoY"/>
    <property type="match status" value="1"/>
</dbReference>
<organism evidence="7 8">
    <name type="scientific">Vagococcus coleopterorum</name>
    <dbReference type="NCBI Taxonomy" id="2714946"/>
    <lineage>
        <taxon>Bacteria</taxon>
        <taxon>Bacillati</taxon>
        <taxon>Bacillota</taxon>
        <taxon>Bacilli</taxon>
        <taxon>Lactobacillales</taxon>
        <taxon>Enterococcaceae</taxon>
        <taxon>Vagococcus</taxon>
    </lineage>
</organism>
<accession>A0A6G8ANA5</accession>
<reference evidence="7 8" key="1">
    <citation type="submission" date="2020-03" db="EMBL/GenBank/DDBJ databases">
        <title>Vagococcus sp. nov., isolated from beetles.</title>
        <authorList>
            <person name="Hyun D.-W."/>
            <person name="Bae J.-W."/>
        </authorList>
    </citation>
    <scope>NUCLEOTIDE SEQUENCE [LARGE SCALE GENOMIC DNA]</scope>
    <source>
        <strain evidence="7 8">HDW17A</strain>
    </source>
</reference>
<feature type="transmembrane region" description="Helical" evidence="6">
    <location>
        <begin position="191"/>
        <end position="210"/>
    </location>
</feature>
<dbReference type="KEGG" id="vah:G7081_05030"/>
<dbReference type="EMBL" id="CP049886">
    <property type="protein sequence ID" value="QIL46477.1"/>
    <property type="molecule type" value="Genomic_DNA"/>
</dbReference>
<feature type="transmembrane region" description="Helical" evidence="6">
    <location>
        <begin position="158"/>
        <end position="179"/>
    </location>
</feature>
<comment type="similarity">
    <text evidence="2">Belongs to the TerC family.</text>
</comment>
<evidence type="ECO:0000313" key="8">
    <source>
        <dbReference type="Proteomes" id="UP000500890"/>
    </source>
</evidence>
<protein>
    <submittedName>
        <fullName evidence="7">TerC family protein</fullName>
    </submittedName>
</protein>
<keyword evidence="3 6" id="KW-0812">Transmembrane</keyword>
<feature type="transmembrane region" description="Helical" evidence="6">
    <location>
        <begin position="64"/>
        <end position="84"/>
    </location>
</feature>
<feature type="transmembrane region" description="Helical" evidence="6">
    <location>
        <begin position="26"/>
        <end position="52"/>
    </location>
</feature>
<evidence type="ECO:0000256" key="3">
    <source>
        <dbReference type="ARBA" id="ARBA00022692"/>
    </source>
</evidence>
<name>A0A6G8ANA5_9ENTE</name>
<dbReference type="Pfam" id="PF03741">
    <property type="entry name" value="TerC"/>
    <property type="match status" value="1"/>
</dbReference>
<dbReference type="Proteomes" id="UP000500890">
    <property type="component" value="Chromosome"/>
</dbReference>
<dbReference type="PANTHER" id="PTHR30238:SF6">
    <property type="entry name" value="TERC-LIKE PROTEIN"/>
    <property type="match status" value="1"/>
</dbReference>
<dbReference type="InterPro" id="IPR022493">
    <property type="entry name" value="CHP03716_TM_YkoY"/>
</dbReference>
<keyword evidence="8" id="KW-1185">Reference proteome</keyword>
<keyword evidence="4 6" id="KW-1133">Transmembrane helix</keyword>
<evidence type="ECO:0000256" key="5">
    <source>
        <dbReference type="ARBA" id="ARBA00023136"/>
    </source>
</evidence>
<gene>
    <name evidence="7" type="ORF">G7081_05030</name>
</gene>
<evidence type="ECO:0000313" key="7">
    <source>
        <dbReference type="EMBL" id="QIL46477.1"/>
    </source>
</evidence>
<evidence type="ECO:0000256" key="4">
    <source>
        <dbReference type="ARBA" id="ARBA00022989"/>
    </source>
</evidence>
<evidence type="ECO:0000256" key="1">
    <source>
        <dbReference type="ARBA" id="ARBA00004141"/>
    </source>
</evidence>
<evidence type="ECO:0000256" key="6">
    <source>
        <dbReference type="SAM" id="Phobius"/>
    </source>
</evidence>
<comment type="subcellular location">
    <subcellularLocation>
        <location evidence="1">Membrane</location>
        <topology evidence="1">Multi-pass membrane protein</topology>
    </subcellularLocation>
</comment>